<proteinExistence type="predicted"/>
<protein>
    <submittedName>
        <fullName evidence="1">Uncharacterized protein</fullName>
    </submittedName>
</protein>
<keyword evidence="2" id="KW-1185">Reference proteome</keyword>
<accession>A0ACB8SUA6</accession>
<gene>
    <name evidence="1" type="ORF">BV25DRAFT_999849</name>
</gene>
<reference evidence="1" key="1">
    <citation type="submission" date="2021-03" db="EMBL/GenBank/DDBJ databases">
        <authorList>
            <consortium name="DOE Joint Genome Institute"/>
            <person name="Ahrendt S."/>
            <person name="Looney B.P."/>
            <person name="Miyauchi S."/>
            <person name="Morin E."/>
            <person name="Drula E."/>
            <person name="Courty P.E."/>
            <person name="Chicoki N."/>
            <person name="Fauchery L."/>
            <person name="Kohler A."/>
            <person name="Kuo A."/>
            <person name="Labutti K."/>
            <person name="Pangilinan J."/>
            <person name="Lipzen A."/>
            <person name="Riley R."/>
            <person name="Andreopoulos W."/>
            <person name="He G."/>
            <person name="Johnson J."/>
            <person name="Barry K.W."/>
            <person name="Grigoriev I.V."/>
            <person name="Nagy L."/>
            <person name="Hibbett D."/>
            <person name="Henrissat B."/>
            <person name="Matheny P.B."/>
            <person name="Labbe J."/>
            <person name="Martin F."/>
        </authorList>
    </citation>
    <scope>NUCLEOTIDE SEQUENCE</scope>
    <source>
        <strain evidence="1">HHB10654</strain>
    </source>
</reference>
<comment type="caution">
    <text evidence="1">The sequence shown here is derived from an EMBL/GenBank/DDBJ whole genome shotgun (WGS) entry which is preliminary data.</text>
</comment>
<reference evidence="1" key="2">
    <citation type="journal article" date="2022" name="New Phytol.">
        <title>Evolutionary transition to the ectomycorrhizal habit in the genomes of a hyperdiverse lineage of mushroom-forming fungi.</title>
        <authorList>
            <person name="Looney B."/>
            <person name="Miyauchi S."/>
            <person name="Morin E."/>
            <person name="Drula E."/>
            <person name="Courty P.E."/>
            <person name="Kohler A."/>
            <person name="Kuo A."/>
            <person name="LaButti K."/>
            <person name="Pangilinan J."/>
            <person name="Lipzen A."/>
            <person name="Riley R."/>
            <person name="Andreopoulos W."/>
            <person name="He G."/>
            <person name="Johnson J."/>
            <person name="Nolan M."/>
            <person name="Tritt A."/>
            <person name="Barry K.W."/>
            <person name="Grigoriev I.V."/>
            <person name="Nagy L.G."/>
            <person name="Hibbett D."/>
            <person name="Henrissat B."/>
            <person name="Matheny P.B."/>
            <person name="Labbe J."/>
            <person name="Martin F.M."/>
        </authorList>
    </citation>
    <scope>NUCLEOTIDE SEQUENCE</scope>
    <source>
        <strain evidence="1">HHB10654</strain>
    </source>
</reference>
<name>A0ACB8SUA6_9AGAM</name>
<sequence>MFSSRFCSVWISGVFLHARWMKTMIDSSLSLRYKIALATIGMCDGLHSSLSTSERMERLEAYRTSKEWGRLKYTVVPHLVGRSSRVGTSGSTRVSWCPQSADLFCDQIQSDIRGVEDRHWRIDVGAGFRGMCMDASQDLLILKQETTGTQFLTKYHVLQLSTGAKHSSAKHSGIIDLVSSRSRVGINTSVCGSYISEVVQGPSRRGESSYPRLCIWNWKAGSLEMEVIIPDPGMAPAYSFLDEEHIIALALPTEWDAHALQVFYIQTYPRLPGTPRPRPSHLFLLPKLAPGVADVQVALSTSPINVGSQRPGHFYADPHVQLLPIKFTIKATHREFALYVPSSTISSYMCQHPRDSKSGQPVVVPWDSWGPVGSHMMPMTHTHPQSWLTHAGLTVNGLRTICLPPRVDNKSHMLSISDYHSGRIMLAMKQGSEDDVRHETVIIQDDLGTGCGPLRTMLPCLVKEIPLPDELMNSDLDLNQIGFSICEDGVLVFEHDDNLPAKIKRAWTALV</sequence>
<evidence type="ECO:0000313" key="1">
    <source>
        <dbReference type="EMBL" id="KAI0059954.1"/>
    </source>
</evidence>
<organism evidence="1 2">
    <name type="scientific">Artomyces pyxidatus</name>
    <dbReference type="NCBI Taxonomy" id="48021"/>
    <lineage>
        <taxon>Eukaryota</taxon>
        <taxon>Fungi</taxon>
        <taxon>Dikarya</taxon>
        <taxon>Basidiomycota</taxon>
        <taxon>Agaricomycotina</taxon>
        <taxon>Agaricomycetes</taxon>
        <taxon>Russulales</taxon>
        <taxon>Auriscalpiaceae</taxon>
        <taxon>Artomyces</taxon>
    </lineage>
</organism>
<dbReference type="EMBL" id="MU277222">
    <property type="protein sequence ID" value="KAI0059954.1"/>
    <property type="molecule type" value="Genomic_DNA"/>
</dbReference>
<evidence type="ECO:0000313" key="2">
    <source>
        <dbReference type="Proteomes" id="UP000814140"/>
    </source>
</evidence>
<dbReference type="Proteomes" id="UP000814140">
    <property type="component" value="Unassembled WGS sequence"/>
</dbReference>